<keyword evidence="4" id="KW-0720">Serine protease</keyword>
<evidence type="ECO:0000256" key="4">
    <source>
        <dbReference type="ARBA" id="ARBA00022825"/>
    </source>
</evidence>
<name>A0A679IS15_9HYPH</name>
<sequence length="722" mass="79344">MDDLFHLESKPPVAEVRPHTFTVHGRAISDNYSWLKAENWRDVLKDPAALPPDIHAYLDAENAYTEAALGDLVSLRKTLVAEMRGRIREDDSGVPEPDGAFAYYTRHREGGQHPLVCRRPRTVVVIPGQGAETAGTGGPEEGEEILLDGDEEGKGLPFFELAAAVHADDHTRLAWSADSKGSELHTIRVRDLGTGRDLPDSIEATTGEVVWSADGLSFHYVAVDENHRPARVMHHVLGTEQAADTLLYEERDSGFFVHIETTQSRDYLAITASDHETSEVHLLDRKSPDATLLCVQPREPLLIYSVENWGNHLFILTNADGAEDFKIVTTRIGASGRAHWNDLIPHRRGVMIRHQHVIAQHLVRLEIENARPRIVVRDTQGNEHVVAFAEEAYSLGLQPGHEFETAVIRFTYSSMTTPAETYDYDCTTRARQLRKRQTVPSGHDAAAYVTRRIFATAPDGESVPISLLHRRDLVLDGSSPLLLYGYGSYGTLMPAAFRTNLLSLVDRGFVYAIAHVRGGTEKGWHWYMDGKRAKKPNTFTDFVACGRALAEAGYTTPGRIVAHGGSAGGMLMGAVANLAPELFAGIVADVPFVDVLNTMLDGDLPLTPPEWPEWGNPGASAEDFETILSYSPYDNVSAQNYPAILALGGLTDPRVTYWEPAKWVARLRATMTGGGPVLMRINMEAGHGGAAGRFDRLEEVALIYAFALRAVGRAEAGEEPQS</sequence>
<dbReference type="EC" id="3.4.14.-" evidence="7"/>
<dbReference type="InterPro" id="IPR023302">
    <property type="entry name" value="Pept_S9A_N"/>
</dbReference>
<reference evidence="7" key="1">
    <citation type="submission" date="2019-12" db="EMBL/GenBank/DDBJ databases">
        <authorList>
            <person name="Cremers G."/>
        </authorList>
    </citation>
    <scope>NUCLEOTIDE SEQUENCE</scope>
    <source>
        <strain evidence="7">Mbul1</strain>
    </source>
</reference>
<dbReference type="InterPro" id="IPR002470">
    <property type="entry name" value="Peptidase_S9A"/>
</dbReference>
<organism evidence="7">
    <name type="scientific">Methylobacterium bullatum</name>
    <dbReference type="NCBI Taxonomy" id="570505"/>
    <lineage>
        <taxon>Bacteria</taxon>
        <taxon>Pseudomonadati</taxon>
        <taxon>Pseudomonadota</taxon>
        <taxon>Alphaproteobacteria</taxon>
        <taxon>Hyphomicrobiales</taxon>
        <taxon>Methylobacteriaceae</taxon>
        <taxon>Methylobacterium</taxon>
    </lineage>
</organism>
<keyword evidence="2" id="KW-0645">Protease</keyword>
<accession>A0A679IS15</accession>
<evidence type="ECO:0000259" key="5">
    <source>
        <dbReference type="Pfam" id="PF00326"/>
    </source>
</evidence>
<gene>
    <name evidence="7" type="primary">dapb1</name>
    <name evidence="7" type="ORF">MBUL_01601</name>
</gene>
<dbReference type="InterPro" id="IPR001375">
    <property type="entry name" value="Peptidase_S9_cat"/>
</dbReference>
<comment type="similarity">
    <text evidence="1">Belongs to the peptidase S9A family.</text>
</comment>
<feature type="domain" description="Peptidase S9 prolyl oligopeptidase catalytic" evidence="5">
    <location>
        <begin position="496"/>
        <end position="712"/>
    </location>
</feature>
<dbReference type="PANTHER" id="PTHR11757">
    <property type="entry name" value="PROTEASE FAMILY S9A OLIGOPEPTIDASE"/>
    <property type="match status" value="1"/>
</dbReference>
<dbReference type="AlphaFoldDB" id="A0A679IS15"/>
<dbReference type="Gene3D" id="3.40.50.1820">
    <property type="entry name" value="alpha/beta hydrolase"/>
    <property type="match status" value="1"/>
</dbReference>
<dbReference type="GO" id="GO:0004252">
    <property type="term" value="F:serine-type endopeptidase activity"/>
    <property type="evidence" value="ECO:0007669"/>
    <property type="project" value="InterPro"/>
</dbReference>
<proteinExistence type="inferred from homology"/>
<evidence type="ECO:0000313" key="7">
    <source>
        <dbReference type="EMBL" id="CAA2102272.1"/>
    </source>
</evidence>
<dbReference type="Pfam" id="PF00326">
    <property type="entry name" value="Peptidase_S9"/>
    <property type="match status" value="1"/>
</dbReference>
<dbReference type="InterPro" id="IPR051543">
    <property type="entry name" value="Serine_Peptidase_S9A"/>
</dbReference>
<evidence type="ECO:0000256" key="2">
    <source>
        <dbReference type="ARBA" id="ARBA00022670"/>
    </source>
</evidence>
<protein>
    <submittedName>
        <fullName evidence="7">Dipeptidyl aminopeptidase BI</fullName>
        <ecNumber evidence="7">3.4.14.-</ecNumber>
    </submittedName>
</protein>
<dbReference type="EMBL" id="LR743504">
    <property type="protein sequence ID" value="CAA2102272.1"/>
    <property type="molecule type" value="Genomic_DNA"/>
</dbReference>
<feature type="domain" description="Peptidase S9A N-terminal" evidence="6">
    <location>
        <begin position="11"/>
        <end position="436"/>
    </location>
</feature>
<dbReference type="SUPFAM" id="SSF53474">
    <property type="entry name" value="alpha/beta-Hydrolases"/>
    <property type="match status" value="1"/>
</dbReference>
<dbReference type="Gene3D" id="2.130.10.120">
    <property type="entry name" value="Prolyl oligopeptidase, N-terminal domain"/>
    <property type="match status" value="1"/>
</dbReference>
<keyword evidence="3 7" id="KW-0378">Hydrolase</keyword>
<dbReference type="SUPFAM" id="SSF50993">
    <property type="entry name" value="Peptidase/esterase 'gauge' domain"/>
    <property type="match status" value="1"/>
</dbReference>
<evidence type="ECO:0000256" key="1">
    <source>
        <dbReference type="ARBA" id="ARBA00005228"/>
    </source>
</evidence>
<dbReference type="GO" id="GO:0004177">
    <property type="term" value="F:aminopeptidase activity"/>
    <property type="evidence" value="ECO:0007669"/>
    <property type="project" value="UniProtKB-KW"/>
</dbReference>
<dbReference type="PRINTS" id="PR00862">
    <property type="entry name" value="PROLIGOPTASE"/>
</dbReference>
<evidence type="ECO:0000259" key="6">
    <source>
        <dbReference type="Pfam" id="PF02897"/>
    </source>
</evidence>
<dbReference type="InterPro" id="IPR029058">
    <property type="entry name" value="AB_hydrolase_fold"/>
</dbReference>
<dbReference type="Pfam" id="PF02897">
    <property type="entry name" value="Peptidase_S9_N"/>
    <property type="match status" value="1"/>
</dbReference>
<evidence type="ECO:0000256" key="3">
    <source>
        <dbReference type="ARBA" id="ARBA00022801"/>
    </source>
</evidence>
<keyword evidence="7" id="KW-0031">Aminopeptidase</keyword>
<dbReference type="GO" id="GO:0006508">
    <property type="term" value="P:proteolysis"/>
    <property type="evidence" value="ECO:0007669"/>
    <property type="project" value="UniProtKB-KW"/>
</dbReference>
<dbReference type="PANTHER" id="PTHR11757:SF19">
    <property type="entry name" value="PROLYL ENDOPEPTIDASE-LIKE"/>
    <property type="match status" value="1"/>
</dbReference>